<dbReference type="STRING" id="1802694.A2918_02215"/>
<organism evidence="1 2">
    <name type="scientific">Candidatus Yanofskybacteria bacterium RIFCSPLOWO2_01_FULL_42_49</name>
    <dbReference type="NCBI Taxonomy" id="1802694"/>
    <lineage>
        <taxon>Bacteria</taxon>
        <taxon>Candidatus Yanofskyibacteriota</taxon>
    </lineage>
</organism>
<dbReference type="AlphaFoldDB" id="A0A1F8GB48"/>
<name>A0A1F8GB48_9BACT</name>
<evidence type="ECO:0000313" key="2">
    <source>
        <dbReference type="Proteomes" id="UP000178227"/>
    </source>
</evidence>
<proteinExistence type="predicted"/>
<sequence>MAEVKLVNQITDAGDESWSKHSCGICVIKMLMVFKNQKFQSIPIMTLLSQAFNAGGYIKNIGWKHQALVDLAASYGVPMNFQKEFFNTPEKKKEGIKMINNQLSILKSPVAVSVLKEFNLSDTAHLVIVEKIKKLGPFVLGYHIADPYPGKRGNRYVVSKKEFLAGWRGGMLWLE</sequence>
<evidence type="ECO:0000313" key="1">
    <source>
        <dbReference type="EMBL" id="OGN22553.1"/>
    </source>
</evidence>
<protein>
    <recommendedName>
        <fullName evidence="3">Peptidase C39-like domain-containing protein</fullName>
    </recommendedName>
</protein>
<accession>A0A1F8GB48</accession>
<dbReference type="EMBL" id="MGKI01000011">
    <property type="protein sequence ID" value="OGN22553.1"/>
    <property type="molecule type" value="Genomic_DNA"/>
</dbReference>
<comment type="caution">
    <text evidence="1">The sequence shown here is derived from an EMBL/GenBank/DDBJ whole genome shotgun (WGS) entry which is preliminary data.</text>
</comment>
<evidence type="ECO:0008006" key="3">
    <source>
        <dbReference type="Google" id="ProtNLM"/>
    </source>
</evidence>
<reference evidence="1 2" key="1">
    <citation type="journal article" date="2016" name="Nat. Commun.">
        <title>Thousands of microbial genomes shed light on interconnected biogeochemical processes in an aquifer system.</title>
        <authorList>
            <person name="Anantharaman K."/>
            <person name="Brown C.T."/>
            <person name="Hug L.A."/>
            <person name="Sharon I."/>
            <person name="Castelle C.J."/>
            <person name="Probst A.J."/>
            <person name="Thomas B.C."/>
            <person name="Singh A."/>
            <person name="Wilkins M.J."/>
            <person name="Karaoz U."/>
            <person name="Brodie E.L."/>
            <person name="Williams K.H."/>
            <person name="Hubbard S.S."/>
            <person name="Banfield J.F."/>
        </authorList>
    </citation>
    <scope>NUCLEOTIDE SEQUENCE [LARGE SCALE GENOMIC DNA]</scope>
</reference>
<dbReference type="Gene3D" id="3.90.70.10">
    <property type="entry name" value="Cysteine proteinases"/>
    <property type="match status" value="1"/>
</dbReference>
<gene>
    <name evidence="1" type="ORF">A2918_02215</name>
</gene>
<dbReference type="Proteomes" id="UP000178227">
    <property type="component" value="Unassembled WGS sequence"/>
</dbReference>